<sequence>MFNLEQICLKPIRNRQAGGFFIVKTNADEIGS</sequence>
<gene>
    <name evidence="1" type="ORF">C8J48_0006</name>
</gene>
<accession>A0A2T4Z6D5</accession>
<proteinExistence type="predicted"/>
<evidence type="ECO:0000313" key="2">
    <source>
        <dbReference type="Proteomes" id="UP000241639"/>
    </source>
</evidence>
<evidence type="ECO:0000313" key="1">
    <source>
        <dbReference type="EMBL" id="PTM57458.1"/>
    </source>
</evidence>
<dbReference type="AlphaFoldDB" id="A0A2T4Z6D5"/>
<dbReference type="EMBL" id="PZZP01000001">
    <property type="protein sequence ID" value="PTM57458.1"/>
    <property type="molecule type" value="Genomic_DNA"/>
</dbReference>
<name>A0A2T4Z6D5_9BACL</name>
<reference evidence="1 2" key="1">
    <citation type="submission" date="2018-04" db="EMBL/GenBank/DDBJ databases">
        <title>Genomic Encyclopedia of Archaeal and Bacterial Type Strains, Phase II (KMG-II): from individual species to whole genera.</title>
        <authorList>
            <person name="Goeker M."/>
        </authorList>
    </citation>
    <scope>NUCLEOTIDE SEQUENCE [LARGE SCALE GENOMIC DNA]</scope>
    <source>
        <strain evidence="1 2">DSM 45169</strain>
    </source>
</reference>
<dbReference type="Proteomes" id="UP000241639">
    <property type="component" value="Unassembled WGS sequence"/>
</dbReference>
<organism evidence="1 2">
    <name type="scientific">Desmospora activa DSM 45169</name>
    <dbReference type="NCBI Taxonomy" id="1121389"/>
    <lineage>
        <taxon>Bacteria</taxon>
        <taxon>Bacillati</taxon>
        <taxon>Bacillota</taxon>
        <taxon>Bacilli</taxon>
        <taxon>Bacillales</taxon>
        <taxon>Thermoactinomycetaceae</taxon>
        <taxon>Desmospora</taxon>
    </lineage>
</organism>
<keyword evidence="2" id="KW-1185">Reference proteome</keyword>
<comment type="caution">
    <text evidence="1">The sequence shown here is derived from an EMBL/GenBank/DDBJ whole genome shotgun (WGS) entry which is preliminary data.</text>
</comment>
<protein>
    <submittedName>
        <fullName evidence="1">Uncharacterized protein</fullName>
    </submittedName>
</protein>